<feature type="non-terminal residue" evidence="2">
    <location>
        <position position="71"/>
    </location>
</feature>
<dbReference type="AlphaFoldDB" id="A0A392VDZ2"/>
<organism evidence="2 3">
    <name type="scientific">Trifolium medium</name>
    <dbReference type="NCBI Taxonomy" id="97028"/>
    <lineage>
        <taxon>Eukaryota</taxon>
        <taxon>Viridiplantae</taxon>
        <taxon>Streptophyta</taxon>
        <taxon>Embryophyta</taxon>
        <taxon>Tracheophyta</taxon>
        <taxon>Spermatophyta</taxon>
        <taxon>Magnoliopsida</taxon>
        <taxon>eudicotyledons</taxon>
        <taxon>Gunneridae</taxon>
        <taxon>Pentapetalae</taxon>
        <taxon>rosids</taxon>
        <taxon>fabids</taxon>
        <taxon>Fabales</taxon>
        <taxon>Fabaceae</taxon>
        <taxon>Papilionoideae</taxon>
        <taxon>50 kb inversion clade</taxon>
        <taxon>NPAAA clade</taxon>
        <taxon>Hologalegina</taxon>
        <taxon>IRL clade</taxon>
        <taxon>Trifolieae</taxon>
        <taxon>Trifolium</taxon>
    </lineage>
</organism>
<feature type="compositionally biased region" description="Polar residues" evidence="1">
    <location>
        <begin position="7"/>
        <end position="16"/>
    </location>
</feature>
<reference evidence="2 3" key="1">
    <citation type="journal article" date="2018" name="Front. Plant Sci.">
        <title>Red Clover (Trifolium pratense) and Zigzag Clover (T. medium) - A Picture of Genomic Similarities and Differences.</title>
        <authorList>
            <person name="Dluhosova J."/>
            <person name="Istvanek J."/>
            <person name="Nedelnik J."/>
            <person name="Repkova J."/>
        </authorList>
    </citation>
    <scope>NUCLEOTIDE SEQUENCE [LARGE SCALE GENOMIC DNA]</scope>
    <source>
        <strain evidence="3">cv. 10/8</strain>
        <tissue evidence="2">Leaf</tissue>
    </source>
</reference>
<proteinExistence type="predicted"/>
<evidence type="ECO:0000313" key="2">
    <source>
        <dbReference type="EMBL" id="MCI86598.1"/>
    </source>
</evidence>
<protein>
    <submittedName>
        <fullName evidence="2">Uncharacterized protein</fullName>
    </submittedName>
</protein>
<feature type="non-terminal residue" evidence="2">
    <location>
        <position position="1"/>
    </location>
</feature>
<evidence type="ECO:0000313" key="3">
    <source>
        <dbReference type="Proteomes" id="UP000265520"/>
    </source>
</evidence>
<evidence type="ECO:0000256" key="1">
    <source>
        <dbReference type="SAM" id="MobiDB-lite"/>
    </source>
</evidence>
<feature type="compositionally biased region" description="Basic and acidic residues" evidence="1">
    <location>
        <begin position="17"/>
        <end position="42"/>
    </location>
</feature>
<feature type="region of interest" description="Disordered" evidence="1">
    <location>
        <begin position="1"/>
        <end position="71"/>
    </location>
</feature>
<name>A0A392VDZ2_9FABA</name>
<comment type="caution">
    <text evidence="2">The sequence shown here is derived from an EMBL/GenBank/DDBJ whole genome shotgun (WGS) entry which is preliminary data.</text>
</comment>
<keyword evidence="3" id="KW-1185">Reference proteome</keyword>
<dbReference type="EMBL" id="LXQA011145078">
    <property type="protein sequence ID" value="MCI86598.1"/>
    <property type="molecule type" value="Genomic_DNA"/>
</dbReference>
<sequence length="71" mass="7730">DKEKNSDTTAIGNVSKKNADDHSHSDEDVNVEKYAEQNKDADVDTIDVDNLTSGESPVDKTSAPSIAKRLR</sequence>
<dbReference type="Proteomes" id="UP000265520">
    <property type="component" value="Unassembled WGS sequence"/>
</dbReference>
<accession>A0A392VDZ2</accession>